<protein>
    <submittedName>
        <fullName evidence="1">Uncharacterized protein</fullName>
    </submittedName>
</protein>
<organism evidence="1 2">
    <name type="scientific">Aduncisulcus paluster</name>
    <dbReference type="NCBI Taxonomy" id="2918883"/>
    <lineage>
        <taxon>Eukaryota</taxon>
        <taxon>Metamonada</taxon>
        <taxon>Carpediemonas-like organisms</taxon>
        <taxon>Aduncisulcus</taxon>
    </lineage>
</organism>
<name>A0ABQ5K2Z4_9EUKA</name>
<evidence type="ECO:0000313" key="1">
    <source>
        <dbReference type="EMBL" id="GKT26659.1"/>
    </source>
</evidence>
<evidence type="ECO:0000313" key="2">
    <source>
        <dbReference type="Proteomes" id="UP001057375"/>
    </source>
</evidence>
<feature type="non-terminal residue" evidence="1">
    <location>
        <position position="248"/>
    </location>
</feature>
<keyword evidence="2" id="KW-1185">Reference proteome</keyword>
<dbReference type="EMBL" id="BQXS01012669">
    <property type="protein sequence ID" value="GKT26659.1"/>
    <property type="molecule type" value="Genomic_DNA"/>
</dbReference>
<gene>
    <name evidence="1" type="ORF">ADUPG1_013434</name>
</gene>
<proteinExistence type="predicted"/>
<dbReference type="Proteomes" id="UP001057375">
    <property type="component" value="Unassembled WGS sequence"/>
</dbReference>
<sequence>MDTGESIAMLSGCLAATSSPNRDSSSTILMTDITPNVHTSPRLREGYILKCMFAFYIYIHISILSIPPNNTHPLYSFVCDLGGREEGYCQWEFCSIAVQFDIGFLDCSEMHYNQSIFFSSSFSSSSSYGSFVTSAFHLFLDHRCSFSLRKFVQLAQTPVKLSVENRRIVLLRVKQNVLKLREKLFKTECKGKLKNGELCPPWWCGVVRFSLNGVRFTNEWWCLLTSGGVSDCVMFSLNGVRLLTSSGG</sequence>
<reference evidence="1" key="1">
    <citation type="submission" date="2022-03" db="EMBL/GenBank/DDBJ databases">
        <title>Draft genome sequence of Aduncisulcus paluster, a free-living microaerophilic Fornicata.</title>
        <authorList>
            <person name="Yuyama I."/>
            <person name="Kume K."/>
            <person name="Tamura T."/>
            <person name="Inagaki Y."/>
            <person name="Hashimoto T."/>
        </authorList>
    </citation>
    <scope>NUCLEOTIDE SEQUENCE</scope>
    <source>
        <strain evidence="1">NY0171</strain>
    </source>
</reference>
<accession>A0ABQ5K2Z4</accession>
<comment type="caution">
    <text evidence="1">The sequence shown here is derived from an EMBL/GenBank/DDBJ whole genome shotgun (WGS) entry which is preliminary data.</text>
</comment>